<evidence type="ECO:0000256" key="6">
    <source>
        <dbReference type="ARBA" id="ARBA00022475"/>
    </source>
</evidence>
<evidence type="ECO:0000256" key="2">
    <source>
        <dbReference type="ARBA" id="ARBA00004651"/>
    </source>
</evidence>
<dbReference type="AlphaFoldDB" id="A0A226MBB4"/>
<evidence type="ECO:0000256" key="9">
    <source>
        <dbReference type="ARBA" id="ARBA00022787"/>
    </source>
</evidence>
<feature type="transmembrane region" description="Helical" evidence="16">
    <location>
        <begin position="175"/>
        <end position="196"/>
    </location>
</feature>
<feature type="non-terminal residue" evidence="17">
    <location>
        <position position="218"/>
    </location>
</feature>
<comment type="subcellular location">
    <subcellularLocation>
        <location evidence="2 16">Cell membrane</location>
        <topology evidence="2 16">Multi-pass membrane protein</topology>
    </subcellularLocation>
    <subcellularLocation>
        <location evidence="1">Mitochondrion outer membrane</location>
        <topology evidence="1">Multi-pass membrane protein</topology>
    </subcellularLocation>
</comment>
<dbReference type="GO" id="GO:0005741">
    <property type="term" value="C:mitochondrial outer membrane"/>
    <property type="evidence" value="ECO:0007669"/>
    <property type="project" value="UniProtKB-SubCell"/>
</dbReference>
<feature type="transmembrane region" description="Helical" evidence="16">
    <location>
        <begin position="87"/>
        <end position="111"/>
    </location>
</feature>
<keyword evidence="18" id="KW-1185">Reference proteome</keyword>
<comment type="function">
    <text evidence="16">Choline transporter.</text>
</comment>
<sequence length="218" mass="24543">TFNASEAPWQCPDAQCLFAFYGGESRYHRSLTALQIFNLFMLFWLANFAIALGQVTLAGAFASYYWAFRKPHDMPAFPLFSSFGRALRYHTGSLAFGALILAIVQIIRVILEYLDHRLKGARGRTAGRGRGLRGDGQRDGIAIYGRNFCTSARNAFSLLMRNIIRVVVLDKVTDFLLFLGKLLIVGGVGVLAFFFFTHRIKLVEDTAPVLNYYWVPIL</sequence>
<keyword evidence="9" id="KW-1000">Mitochondrion outer membrane</keyword>
<dbReference type="STRING" id="9009.A0A226MBB4"/>
<keyword evidence="11" id="KW-0496">Mitochondrion</keyword>
<evidence type="ECO:0000313" key="17">
    <source>
        <dbReference type="EMBL" id="OXB52583.1"/>
    </source>
</evidence>
<accession>A0A226MBB4</accession>
<keyword evidence="10 16" id="KW-1133">Transmembrane helix</keyword>
<comment type="catalytic activity">
    <reaction evidence="14">
        <text>choline(out) + n H(+)(in) = choline(in) + n H(+)(out)</text>
        <dbReference type="Rhea" id="RHEA:75463"/>
        <dbReference type="ChEBI" id="CHEBI:15354"/>
        <dbReference type="ChEBI" id="CHEBI:15378"/>
    </reaction>
</comment>
<evidence type="ECO:0000256" key="10">
    <source>
        <dbReference type="ARBA" id="ARBA00022989"/>
    </source>
</evidence>
<evidence type="ECO:0000256" key="1">
    <source>
        <dbReference type="ARBA" id="ARBA00004374"/>
    </source>
</evidence>
<keyword evidence="12 16" id="KW-0472">Membrane</keyword>
<comment type="similarity">
    <text evidence="3 16">Belongs to the CTL (choline transporter-like) family.</text>
</comment>
<keyword evidence="4" id="KW-0813">Transport</keyword>
<evidence type="ECO:0000256" key="5">
    <source>
        <dbReference type="ARBA" id="ARBA00022449"/>
    </source>
</evidence>
<dbReference type="Proteomes" id="UP000198323">
    <property type="component" value="Unassembled WGS sequence"/>
</dbReference>
<gene>
    <name evidence="17" type="ORF">ASZ78_000064</name>
</gene>
<keyword evidence="7" id="KW-0597">Phosphoprotein</keyword>
<keyword evidence="8 16" id="KW-0812">Transmembrane</keyword>
<dbReference type="PANTHER" id="PTHR12385">
    <property type="entry name" value="CHOLINE TRANSPORTER-LIKE (SLC FAMILY 44)"/>
    <property type="match status" value="1"/>
</dbReference>
<dbReference type="PANTHER" id="PTHR12385:SF34">
    <property type="entry name" value="CHOLINE TRANSPORTER-LIKE PROTEIN 2"/>
    <property type="match status" value="1"/>
</dbReference>
<dbReference type="EMBL" id="MCFN01002598">
    <property type="protein sequence ID" value="OXB52583.1"/>
    <property type="molecule type" value="Genomic_DNA"/>
</dbReference>
<evidence type="ECO:0000256" key="11">
    <source>
        <dbReference type="ARBA" id="ARBA00023128"/>
    </source>
</evidence>
<dbReference type="GO" id="GO:0005886">
    <property type="term" value="C:plasma membrane"/>
    <property type="evidence" value="ECO:0007669"/>
    <property type="project" value="UniProtKB-SubCell"/>
</dbReference>
<reference evidence="17 18" key="1">
    <citation type="submission" date="2016-07" db="EMBL/GenBank/DDBJ databases">
        <title>Disparate Historic Effective Population Sizes Predicted by Modern Levels of Genome Diversity for the Scaled Quail (Callipepla squamata) and the Northern Bobwhite (Colinus virginianus): Inferences from First and Second Generation Draft Genome Assemblies for Sympatric New World Quail.</title>
        <authorList>
            <person name="Oldeschulte D.L."/>
            <person name="Halley Y.A."/>
            <person name="Bhattarai E.K."/>
            <person name="Brashear W.A."/>
            <person name="Hill J."/>
            <person name="Metz R.P."/>
            <person name="Johnson C.D."/>
            <person name="Rollins D."/>
            <person name="Peterson M.J."/>
            <person name="Bickhart D.M."/>
            <person name="Decker J.E."/>
            <person name="Seabury C.M."/>
        </authorList>
    </citation>
    <scope>NUCLEOTIDE SEQUENCE [LARGE SCALE GENOMIC DNA]</scope>
    <source>
        <strain evidence="17 18">Texas</strain>
        <tissue evidence="17">Leg muscle</tissue>
    </source>
</reference>
<evidence type="ECO:0000256" key="15">
    <source>
        <dbReference type="ARBA" id="ARBA00036560"/>
    </source>
</evidence>
<feature type="transmembrane region" description="Helical" evidence="16">
    <location>
        <begin position="36"/>
        <end position="67"/>
    </location>
</feature>
<evidence type="ECO:0000256" key="13">
    <source>
        <dbReference type="ARBA" id="ARBA00023180"/>
    </source>
</evidence>
<name>A0A226MBB4_CALSU</name>
<keyword evidence="6" id="KW-1003">Cell membrane</keyword>
<dbReference type="InterPro" id="IPR007603">
    <property type="entry name" value="Choline_transptr-like"/>
</dbReference>
<organism evidence="17 18">
    <name type="scientific">Callipepla squamata</name>
    <name type="common">Scaled quail</name>
    <dbReference type="NCBI Taxonomy" id="9009"/>
    <lineage>
        <taxon>Eukaryota</taxon>
        <taxon>Metazoa</taxon>
        <taxon>Chordata</taxon>
        <taxon>Craniata</taxon>
        <taxon>Vertebrata</taxon>
        <taxon>Euteleostomi</taxon>
        <taxon>Archelosauria</taxon>
        <taxon>Archosauria</taxon>
        <taxon>Dinosauria</taxon>
        <taxon>Saurischia</taxon>
        <taxon>Theropoda</taxon>
        <taxon>Coelurosauria</taxon>
        <taxon>Aves</taxon>
        <taxon>Neognathae</taxon>
        <taxon>Galloanserae</taxon>
        <taxon>Galliformes</taxon>
        <taxon>Odontophoridae</taxon>
        <taxon>Callipepla</taxon>
    </lineage>
</organism>
<comment type="caution">
    <text evidence="17">The sequence shown here is derived from an EMBL/GenBank/DDBJ whole genome shotgun (WGS) entry which is preliminary data.</text>
</comment>
<evidence type="ECO:0000256" key="3">
    <source>
        <dbReference type="ARBA" id="ARBA00007168"/>
    </source>
</evidence>
<evidence type="ECO:0000256" key="7">
    <source>
        <dbReference type="ARBA" id="ARBA00022553"/>
    </source>
</evidence>
<protein>
    <recommendedName>
        <fullName evidence="16">Choline transporter-like protein</fullName>
    </recommendedName>
</protein>
<keyword evidence="5" id="KW-0050">Antiport</keyword>
<evidence type="ECO:0000256" key="16">
    <source>
        <dbReference type="RuleBase" id="RU368066"/>
    </source>
</evidence>
<evidence type="ECO:0000256" key="12">
    <source>
        <dbReference type="ARBA" id="ARBA00023136"/>
    </source>
</evidence>
<evidence type="ECO:0000256" key="4">
    <source>
        <dbReference type="ARBA" id="ARBA00022448"/>
    </source>
</evidence>
<proteinExistence type="inferred from homology"/>
<evidence type="ECO:0000256" key="8">
    <source>
        <dbReference type="ARBA" id="ARBA00022692"/>
    </source>
</evidence>
<evidence type="ECO:0000256" key="14">
    <source>
        <dbReference type="ARBA" id="ARBA00035093"/>
    </source>
</evidence>
<dbReference type="GO" id="GO:0015297">
    <property type="term" value="F:antiporter activity"/>
    <property type="evidence" value="ECO:0007669"/>
    <property type="project" value="UniProtKB-KW"/>
</dbReference>
<dbReference type="Pfam" id="PF04515">
    <property type="entry name" value="Choline_transpo"/>
    <property type="match status" value="2"/>
</dbReference>
<evidence type="ECO:0000313" key="18">
    <source>
        <dbReference type="Proteomes" id="UP000198323"/>
    </source>
</evidence>
<comment type="caution">
    <text evidence="16">Lacks conserved residue(s) required for the propagation of feature annotation.</text>
</comment>
<feature type="non-terminal residue" evidence="17">
    <location>
        <position position="1"/>
    </location>
</feature>
<keyword evidence="13" id="KW-0325">Glycoprotein</keyword>
<dbReference type="OrthoDB" id="420519at2759"/>
<comment type="catalytic activity">
    <reaction evidence="15">
        <text>ethanolamine(out) + n H(+)(in) = ethanolamine(in) + n H(+)(out)</text>
        <dbReference type="Rhea" id="RHEA:75467"/>
        <dbReference type="ChEBI" id="CHEBI:15378"/>
        <dbReference type="ChEBI" id="CHEBI:57603"/>
    </reaction>
</comment>